<evidence type="ECO:0000313" key="2">
    <source>
        <dbReference type="Proteomes" id="UP000029227"/>
    </source>
</evidence>
<dbReference type="eggNOG" id="COG2230">
    <property type="taxonomic scope" value="Bacteria"/>
</dbReference>
<dbReference type="STRING" id="754436.JCM19237_5784"/>
<gene>
    <name evidence="1" type="ORF">JCM19237_5784</name>
</gene>
<dbReference type="SUPFAM" id="SSF53335">
    <property type="entry name" value="S-adenosyl-L-methionine-dependent methyltransferases"/>
    <property type="match status" value="1"/>
</dbReference>
<reference evidence="1 2" key="1">
    <citation type="journal article" date="2014" name="Genome Announc.">
        <title>Draft Genome Sequences of Two Vibrionaceae Species, Vibrio ponticus C121 and Photobacterium aphoticum C119, Isolated as Coral Reef Microbiota.</title>
        <authorList>
            <person name="Al-saari N."/>
            <person name="Meirelles P.M."/>
            <person name="Mino S."/>
            <person name="Suda W."/>
            <person name="Oshima K."/>
            <person name="Hattori M."/>
            <person name="Ohkuma M."/>
            <person name="Thompson F.L."/>
            <person name="Gomez-Gil B."/>
            <person name="Sawabe T."/>
            <person name="Sawabe T."/>
        </authorList>
    </citation>
    <scope>NUCLEOTIDE SEQUENCE [LARGE SCALE GENOMIC DNA]</scope>
    <source>
        <strain evidence="1 2">JCM 19237</strain>
    </source>
</reference>
<dbReference type="AlphaFoldDB" id="A0A090QIY8"/>
<dbReference type="GO" id="GO:0008825">
    <property type="term" value="F:cyclopropane-fatty-acyl-phospholipid synthase activity"/>
    <property type="evidence" value="ECO:0007669"/>
    <property type="project" value="UniProtKB-EC"/>
</dbReference>
<dbReference type="InterPro" id="IPR029063">
    <property type="entry name" value="SAM-dependent_MTases_sf"/>
</dbReference>
<dbReference type="InterPro" id="IPR050723">
    <property type="entry name" value="CFA/CMAS"/>
</dbReference>
<dbReference type="Proteomes" id="UP000029227">
    <property type="component" value="Unassembled WGS sequence"/>
</dbReference>
<comment type="caution">
    <text evidence="1">The sequence shown here is derived from an EMBL/GenBank/DDBJ whole genome shotgun (WGS) entry which is preliminary data.</text>
</comment>
<dbReference type="EC" id="2.1.1.79" evidence="1"/>
<accession>A0A090QIY8</accession>
<proteinExistence type="predicted"/>
<dbReference type="PANTHER" id="PTHR43667:SF2">
    <property type="entry name" value="FATTY ACID C-METHYL TRANSFERASE"/>
    <property type="match status" value="1"/>
</dbReference>
<dbReference type="Pfam" id="PF02353">
    <property type="entry name" value="CMAS"/>
    <property type="match status" value="1"/>
</dbReference>
<name>A0A090QIY8_9GAMM</name>
<organism evidence="1 2">
    <name type="scientific">Photobacterium aphoticum</name>
    <dbReference type="NCBI Taxonomy" id="754436"/>
    <lineage>
        <taxon>Bacteria</taxon>
        <taxon>Pseudomonadati</taxon>
        <taxon>Pseudomonadota</taxon>
        <taxon>Gammaproteobacteria</taxon>
        <taxon>Vibrionales</taxon>
        <taxon>Vibrionaceae</taxon>
        <taxon>Photobacterium</taxon>
    </lineage>
</organism>
<protein>
    <submittedName>
        <fullName evidence="1">Cyclopropane-fatty-acyl-phospholipid synthase</fullName>
        <ecNumber evidence="1">2.1.1.79</ecNumber>
    </submittedName>
</protein>
<dbReference type="Gene3D" id="3.40.50.150">
    <property type="entry name" value="Vaccinia Virus protein VP39"/>
    <property type="match status" value="1"/>
</dbReference>
<dbReference type="PANTHER" id="PTHR43667">
    <property type="entry name" value="CYCLOPROPANE-FATTY-ACYL-PHOSPHOLIPID SYNTHASE"/>
    <property type="match status" value="1"/>
</dbReference>
<keyword evidence="1" id="KW-0808">Transferase</keyword>
<dbReference type="EMBL" id="BBMN01000001">
    <property type="protein sequence ID" value="GAL02891.1"/>
    <property type="molecule type" value="Genomic_DNA"/>
</dbReference>
<sequence>MSVLSAQLTEHSDFVVRDVKDIGMDYAKTLADWHQRFDAQIEQMATFGLDERFIRMWRFYFCYCEGGFRERSISTVQLLASRHGWRE</sequence>
<keyword evidence="1" id="KW-0489">Methyltransferase</keyword>
<evidence type="ECO:0000313" key="1">
    <source>
        <dbReference type="EMBL" id="GAL02891.1"/>
    </source>
</evidence>
<dbReference type="GO" id="GO:0032259">
    <property type="term" value="P:methylation"/>
    <property type="evidence" value="ECO:0007669"/>
    <property type="project" value="UniProtKB-KW"/>
</dbReference>